<dbReference type="Gene3D" id="3.30.420.610">
    <property type="entry name" value="LOTUS domain-like"/>
    <property type="match status" value="1"/>
</dbReference>
<dbReference type="Pfam" id="PF01936">
    <property type="entry name" value="NYN"/>
    <property type="match status" value="1"/>
</dbReference>
<dbReference type="PROSITE" id="PS51644">
    <property type="entry name" value="HTH_OST"/>
    <property type="match status" value="1"/>
</dbReference>
<dbReference type="EMBL" id="SOFI01000003">
    <property type="protein sequence ID" value="TFB79261.1"/>
    <property type="molecule type" value="Genomic_DNA"/>
</dbReference>
<dbReference type="InterPro" id="IPR041966">
    <property type="entry name" value="LOTUS-like"/>
</dbReference>
<dbReference type="GO" id="GO:0004540">
    <property type="term" value="F:RNA nuclease activity"/>
    <property type="evidence" value="ECO:0007669"/>
    <property type="project" value="InterPro"/>
</dbReference>
<dbReference type="CDD" id="cd11297">
    <property type="entry name" value="PIN_LabA-like_N_1"/>
    <property type="match status" value="1"/>
</dbReference>
<dbReference type="AlphaFoldDB" id="A0A4R8V7Z3"/>
<dbReference type="PANTHER" id="PTHR35811">
    <property type="entry name" value="SLR1870 PROTEIN"/>
    <property type="match status" value="1"/>
</dbReference>
<dbReference type="Pfam" id="PF12872">
    <property type="entry name" value="OST-HTH"/>
    <property type="match status" value="1"/>
</dbReference>
<organism evidence="2 3">
    <name type="scientific">Terrimesophilobacter mesophilus</name>
    <dbReference type="NCBI Taxonomy" id="433647"/>
    <lineage>
        <taxon>Bacteria</taxon>
        <taxon>Bacillati</taxon>
        <taxon>Actinomycetota</taxon>
        <taxon>Actinomycetes</taxon>
        <taxon>Micrococcales</taxon>
        <taxon>Microbacteriaceae</taxon>
        <taxon>Terrimesophilobacter</taxon>
    </lineage>
</organism>
<keyword evidence="3" id="KW-1185">Reference proteome</keyword>
<dbReference type="PANTHER" id="PTHR35811:SF1">
    <property type="entry name" value="HTH OST-TYPE DOMAIN-CONTAINING PROTEIN"/>
    <property type="match status" value="1"/>
</dbReference>
<proteinExistence type="predicted"/>
<evidence type="ECO:0000256" key="1">
    <source>
        <dbReference type="SAM" id="MobiDB-lite"/>
    </source>
</evidence>
<dbReference type="OrthoDB" id="2379772at2"/>
<dbReference type="Gene3D" id="3.40.50.1010">
    <property type="entry name" value="5'-nuclease"/>
    <property type="match status" value="1"/>
</dbReference>
<reference evidence="2 3" key="1">
    <citation type="submission" date="2019-03" db="EMBL/GenBank/DDBJ databases">
        <title>Genomics of glacier-inhabiting Cryobacterium strains.</title>
        <authorList>
            <person name="Liu Q."/>
            <person name="Xin Y.-H."/>
        </authorList>
    </citation>
    <scope>NUCLEOTIDE SEQUENCE [LARGE SCALE GENOMIC DNA]</scope>
    <source>
        <strain evidence="2 3">CGMCC 1.10440</strain>
    </source>
</reference>
<dbReference type="InterPro" id="IPR025605">
    <property type="entry name" value="OST-HTH/LOTUS_dom"/>
</dbReference>
<dbReference type="RefSeq" id="WP_104095140.1">
    <property type="nucleotide sequence ID" value="NZ_JACHBP010000001.1"/>
</dbReference>
<gene>
    <name evidence="2" type="ORF">E3N84_03845</name>
</gene>
<dbReference type="Proteomes" id="UP000298488">
    <property type="component" value="Unassembled WGS sequence"/>
</dbReference>
<comment type="caution">
    <text evidence="2">The sequence shown here is derived from an EMBL/GenBank/DDBJ whole genome shotgun (WGS) entry which is preliminary data.</text>
</comment>
<evidence type="ECO:0000313" key="3">
    <source>
        <dbReference type="Proteomes" id="UP000298488"/>
    </source>
</evidence>
<dbReference type="CDD" id="cd10146">
    <property type="entry name" value="LabA_like_C"/>
    <property type="match status" value="1"/>
</dbReference>
<feature type="region of interest" description="Disordered" evidence="1">
    <location>
        <begin position="189"/>
        <end position="268"/>
    </location>
</feature>
<name>A0A4R8V7Z3_9MICO</name>
<protein>
    <submittedName>
        <fullName evidence="2">NYN domain-containing protein</fullName>
    </submittedName>
</protein>
<evidence type="ECO:0000313" key="2">
    <source>
        <dbReference type="EMBL" id="TFB79261.1"/>
    </source>
</evidence>
<accession>A0A4R8V7Z3</accession>
<sequence length="347" mass="37649">MPETTEGRVAVYIDFDNIVISRYDQVHGRGHFKRDGAREYVITTADRKSEAGQRVSAARVDLGAILDYASSFGTIAVSRAYADWSVPVNANYKDQLVGRAVDLVQMFPTVQSMKNGADIRMSVDVVEDLFRLPELSHVVIVSGDSDFIALAQRCRRLGRYVVGIGVAGGTSKALNAACNEYKDYDGLPGLDTTEDVDDQPMAPERPTADTDRAKGRSAGGRARSGASDEPPLEKKADGISAPSKTAISENSSRSVGPARSAAKPAEQRAATGLLRRALELGQAKDADWSPSSSIKNQMLRMDPTFQEKVLGYTTFTDFLKSRGNVVEIREEGQLRLVRLRETGETAG</sequence>
<dbReference type="InterPro" id="IPR021139">
    <property type="entry name" value="NYN"/>
</dbReference>
<feature type="compositionally biased region" description="Polar residues" evidence="1">
    <location>
        <begin position="242"/>
        <end position="254"/>
    </location>
</feature>